<proteinExistence type="predicted"/>
<sequence>MPEGFTFDPSWELPITRGRIHFIRLVNEKGYITILNEEFYINKTLSYEYVWAILNTRKKELSVYYQAAPETPKQLIRTESYKLREPVKNRISIKEFC</sequence>
<dbReference type="Proteomes" id="UP000722750">
    <property type="component" value="Unassembled WGS sequence"/>
</dbReference>
<gene>
    <name evidence="1" type="ORF">MAG551_00309</name>
</gene>
<comment type="caution">
    <text evidence="1">The sequence shown here is derived from an EMBL/GenBank/DDBJ whole genome shotgun (WGS) entry which is preliminary data.</text>
</comment>
<evidence type="ECO:0000313" key="1">
    <source>
        <dbReference type="EMBL" id="MBS1257270.1"/>
    </source>
</evidence>
<evidence type="ECO:0000313" key="2">
    <source>
        <dbReference type="Proteomes" id="UP000722750"/>
    </source>
</evidence>
<protein>
    <submittedName>
        <fullName evidence="1">Uncharacterized protein</fullName>
    </submittedName>
</protein>
<accession>A0A941VZH8</accession>
<dbReference type="AlphaFoldDB" id="A0A941VZH8"/>
<dbReference type="EMBL" id="JAANXD010000018">
    <property type="protein sequence ID" value="MBS1257270.1"/>
    <property type="molecule type" value="Genomic_DNA"/>
</dbReference>
<organism evidence="1 2">
    <name type="scientific">Candidatus Scalindua arabica</name>
    <dbReference type="NCBI Taxonomy" id="1127984"/>
    <lineage>
        <taxon>Bacteria</taxon>
        <taxon>Pseudomonadati</taxon>
        <taxon>Planctomycetota</taxon>
        <taxon>Candidatus Brocadiia</taxon>
        <taxon>Candidatus Brocadiales</taxon>
        <taxon>Candidatus Scalinduaceae</taxon>
        <taxon>Candidatus Scalindua</taxon>
    </lineage>
</organism>
<name>A0A941VZH8_9BACT</name>
<reference evidence="1" key="1">
    <citation type="journal article" date="2021" name="ISME J.">
        <title>Fine-scale metabolic discontinuity in a stratified prokaryote microbiome of a Red Sea deep halocline.</title>
        <authorList>
            <person name="Michoud G."/>
            <person name="Ngugi D.K."/>
            <person name="Barozzi A."/>
            <person name="Merlino G."/>
            <person name="Calleja M.L."/>
            <person name="Delgado-Huertas A."/>
            <person name="Moran X.A.G."/>
            <person name="Daffonchio D."/>
        </authorList>
    </citation>
    <scope>NUCLEOTIDE SEQUENCE</scope>
    <source>
        <strain evidence="1">SuakinDeep_MAG55_1</strain>
    </source>
</reference>